<evidence type="ECO:0000313" key="1">
    <source>
        <dbReference type="EMBL" id="GIY39356.1"/>
    </source>
</evidence>
<name>A0AAV4T273_CAEEX</name>
<comment type="caution">
    <text evidence="1">The sequence shown here is derived from an EMBL/GenBank/DDBJ whole genome shotgun (WGS) entry which is preliminary data.</text>
</comment>
<gene>
    <name evidence="1" type="ORF">CEXT_301581</name>
</gene>
<organism evidence="1 2">
    <name type="scientific">Caerostris extrusa</name>
    <name type="common">Bark spider</name>
    <name type="synonym">Caerostris bankana</name>
    <dbReference type="NCBI Taxonomy" id="172846"/>
    <lineage>
        <taxon>Eukaryota</taxon>
        <taxon>Metazoa</taxon>
        <taxon>Ecdysozoa</taxon>
        <taxon>Arthropoda</taxon>
        <taxon>Chelicerata</taxon>
        <taxon>Arachnida</taxon>
        <taxon>Araneae</taxon>
        <taxon>Araneomorphae</taxon>
        <taxon>Entelegynae</taxon>
        <taxon>Araneoidea</taxon>
        <taxon>Araneidae</taxon>
        <taxon>Caerostris</taxon>
    </lineage>
</organism>
<sequence length="82" mass="9393">MEQAKDKSIYFFLFYKPSYPVPKMKQLTAFPRKKYLFSFSGRGMIASNTIPGTLCKYPVGSHLNSGKLFLNKFLEPQDYPSG</sequence>
<proteinExistence type="predicted"/>
<dbReference type="EMBL" id="BPLR01010455">
    <property type="protein sequence ID" value="GIY39356.1"/>
    <property type="molecule type" value="Genomic_DNA"/>
</dbReference>
<accession>A0AAV4T273</accession>
<dbReference type="Proteomes" id="UP001054945">
    <property type="component" value="Unassembled WGS sequence"/>
</dbReference>
<keyword evidence="2" id="KW-1185">Reference proteome</keyword>
<reference evidence="1 2" key="1">
    <citation type="submission" date="2021-06" db="EMBL/GenBank/DDBJ databases">
        <title>Caerostris extrusa draft genome.</title>
        <authorList>
            <person name="Kono N."/>
            <person name="Arakawa K."/>
        </authorList>
    </citation>
    <scope>NUCLEOTIDE SEQUENCE [LARGE SCALE GENOMIC DNA]</scope>
</reference>
<evidence type="ECO:0000313" key="2">
    <source>
        <dbReference type="Proteomes" id="UP001054945"/>
    </source>
</evidence>
<protein>
    <submittedName>
        <fullName evidence="1">Uncharacterized protein</fullName>
    </submittedName>
</protein>
<dbReference type="AlphaFoldDB" id="A0AAV4T273"/>